<protein>
    <submittedName>
        <fullName evidence="1">Uncharacterized protein</fullName>
    </submittedName>
</protein>
<reference evidence="1" key="1">
    <citation type="submission" date="2021-02" db="EMBL/GenBank/DDBJ databases">
        <authorList>
            <person name="Syme A R."/>
            <person name="Syme A R."/>
            <person name="Moolhuijzen P."/>
        </authorList>
    </citation>
    <scope>NUCLEOTIDE SEQUENCE</scope>
    <source>
        <strain evidence="1">W1-1</strain>
    </source>
</reference>
<dbReference type="Proteomes" id="UP000472372">
    <property type="component" value="Chromosome 6"/>
</dbReference>
<dbReference type="EMBL" id="HG992982">
    <property type="protein sequence ID" value="CAE7188015.1"/>
    <property type="molecule type" value="Genomic_DNA"/>
</dbReference>
<organism evidence="1 2">
    <name type="scientific">Pyrenophora teres f. teres</name>
    <dbReference type="NCBI Taxonomy" id="97479"/>
    <lineage>
        <taxon>Eukaryota</taxon>
        <taxon>Fungi</taxon>
        <taxon>Dikarya</taxon>
        <taxon>Ascomycota</taxon>
        <taxon>Pezizomycotina</taxon>
        <taxon>Dothideomycetes</taxon>
        <taxon>Pleosporomycetidae</taxon>
        <taxon>Pleosporales</taxon>
        <taxon>Pleosporineae</taxon>
        <taxon>Pleosporaceae</taxon>
        <taxon>Pyrenophora</taxon>
    </lineage>
</organism>
<sequence length="129" mass="14200">MAVESHTGIKASGENNIFTLLYSDLQPKNSKLQDPSKYYISQPTMTFWKIQYPPQSGPGSKVGFTNAKAILNQLSDLGVFADTDGILSNWTKEEIEEGGSITEEDAVKKDDGKHVFKKNTAITSGRKQT</sequence>
<evidence type="ECO:0000313" key="2">
    <source>
        <dbReference type="Proteomes" id="UP000472372"/>
    </source>
</evidence>
<proteinExistence type="predicted"/>
<evidence type="ECO:0000313" key="1">
    <source>
        <dbReference type="EMBL" id="CAE7188015.1"/>
    </source>
</evidence>
<name>A0A6S6W6T9_9PLEO</name>
<accession>A0A6S6W6T9</accession>
<gene>
    <name evidence="1" type="ORF">PTTW11_07251</name>
</gene>
<dbReference type="AlphaFoldDB" id="A0A6S6W6T9"/>